<sequence>MKKQQLIPLLVSLLLGNPATVTAMSRPVETPIAVSASAVRAEQLPPANINLGTVTITPDIAYSTLSDYRPMLLDLYQPKGKGQHPLVIFVHGGSWTSGSKRTTGHFTNFSNVLARLAERGFVVASVDYRLSGEAPFPAALQDIKAAVRFLRANAGKYGIDPDHVGIWGASAGAHLAAMTAFTAEDFDFDPPGIAHAEESDCVQAFVGWYGPYELRTLFRQASTPGNRVDPSGPMRFFGCTPKGCPPGVFAKASPISHVDAEDPPTLLIHGTNDTTVPAEQSRQLAERLKAAGIISKLVLIDNVSHDWTGQGHEATTAASRKAVNTTFDWLEKQLLKEK</sequence>
<dbReference type="PANTHER" id="PTHR48081:SF13">
    <property type="entry name" value="ALPHA_BETA HYDROLASE"/>
    <property type="match status" value="1"/>
</dbReference>
<evidence type="ECO:0000256" key="1">
    <source>
        <dbReference type="ARBA" id="ARBA00010515"/>
    </source>
</evidence>
<dbReference type="AlphaFoldDB" id="A0A7C5HTS2"/>
<dbReference type="EMBL" id="DRSQ01000218">
    <property type="protein sequence ID" value="HHE32947.1"/>
    <property type="molecule type" value="Genomic_DNA"/>
</dbReference>
<organism evidence="5">
    <name type="scientific">Chlorobaculum parvum</name>
    <dbReference type="NCBI Taxonomy" id="274539"/>
    <lineage>
        <taxon>Bacteria</taxon>
        <taxon>Pseudomonadati</taxon>
        <taxon>Chlorobiota</taxon>
        <taxon>Chlorobiia</taxon>
        <taxon>Chlorobiales</taxon>
        <taxon>Chlorobiaceae</taxon>
        <taxon>Chlorobaculum</taxon>
    </lineage>
</organism>
<evidence type="ECO:0000256" key="2">
    <source>
        <dbReference type="ARBA" id="ARBA00022801"/>
    </source>
</evidence>
<dbReference type="PANTHER" id="PTHR48081">
    <property type="entry name" value="AB HYDROLASE SUPERFAMILY PROTEIN C4A8.06C"/>
    <property type="match status" value="1"/>
</dbReference>
<name>A0A7C5HTS2_9CHLB</name>
<comment type="similarity">
    <text evidence="1">Belongs to the 'GDXG' lipolytic enzyme family.</text>
</comment>
<dbReference type="SUPFAM" id="SSF53474">
    <property type="entry name" value="alpha/beta-Hydrolases"/>
    <property type="match status" value="1"/>
</dbReference>
<proteinExistence type="inferred from homology"/>
<dbReference type="Pfam" id="PF20434">
    <property type="entry name" value="BD-FAE"/>
    <property type="match status" value="1"/>
</dbReference>
<comment type="caution">
    <text evidence="5">The sequence shown here is derived from an EMBL/GenBank/DDBJ whole genome shotgun (WGS) entry which is preliminary data.</text>
</comment>
<feature type="chain" id="PRO_5028114264" evidence="3">
    <location>
        <begin position="24"/>
        <end position="338"/>
    </location>
</feature>
<keyword evidence="2 5" id="KW-0378">Hydrolase</keyword>
<feature type="domain" description="BD-FAE-like" evidence="4">
    <location>
        <begin position="73"/>
        <end position="288"/>
    </location>
</feature>
<feature type="signal peptide" evidence="3">
    <location>
        <begin position="1"/>
        <end position="23"/>
    </location>
</feature>
<keyword evidence="3" id="KW-0732">Signal</keyword>
<dbReference type="InterPro" id="IPR050300">
    <property type="entry name" value="GDXG_lipolytic_enzyme"/>
</dbReference>
<evidence type="ECO:0000313" key="5">
    <source>
        <dbReference type="EMBL" id="HHE32947.1"/>
    </source>
</evidence>
<evidence type="ECO:0000259" key="4">
    <source>
        <dbReference type="Pfam" id="PF20434"/>
    </source>
</evidence>
<gene>
    <name evidence="5" type="ORF">ENL07_10100</name>
</gene>
<dbReference type="Gene3D" id="3.40.50.1820">
    <property type="entry name" value="alpha/beta hydrolase"/>
    <property type="match status" value="1"/>
</dbReference>
<reference evidence="5" key="1">
    <citation type="journal article" date="2020" name="mSystems">
        <title>Genome- and Community-Level Interaction Insights into Carbon Utilization and Element Cycling Functions of Hydrothermarchaeota in Hydrothermal Sediment.</title>
        <authorList>
            <person name="Zhou Z."/>
            <person name="Liu Y."/>
            <person name="Xu W."/>
            <person name="Pan J."/>
            <person name="Luo Z.H."/>
            <person name="Li M."/>
        </authorList>
    </citation>
    <scope>NUCLEOTIDE SEQUENCE [LARGE SCALE GENOMIC DNA]</scope>
    <source>
        <strain evidence="5">HyVt-633</strain>
    </source>
</reference>
<accession>A0A7C5HTS2</accession>
<dbReference type="GO" id="GO:0016787">
    <property type="term" value="F:hydrolase activity"/>
    <property type="evidence" value="ECO:0007669"/>
    <property type="project" value="UniProtKB-KW"/>
</dbReference>
<dbReference type="Proteomes" id="UP000886058">
    <property type="component" value="Unassembled WGS sequence"/>
</dbReference>
<dbReference type="InterPro" id="IPR029058">
    <property type="entry name" value="AB_hydrolase_fold"/>
</dbReference>
<dbReference type="InterPro" id="IPR002168">
    <property type="entry name" value="Lipase_GDXG_HIS_AS"/>
</dbReference>
<protein>
    <submittedName>
        <fullName evidence="5">Alpha/beta hydrolase</fullName>
    </submittedName>
</protein>
<evidence type="ECO:0000256" key="3">
    <source>
        <dbReference type="SAM" id="SignalP"/>
    </source>
</evidence>
<dbReference type="PROSITE" id="PS01173">
    <property type="entry name" value="LIPASE_GDXG_HIS"/>
    <property type="match status" value="1"/>
</dbReference>
<dbReference type="InterPro" id="IPR049492">
    <property type="entry name" value="BD-FAE-like_dom"/>
</dbReference>